<gene>
    <name evidence="9" type="ordered locus">Tcur_3380</name>
</gene>
<dbReference type="PANTHER" id="PTHR45688:SF3">
    <property type="entry name" value="ALANINE--GLYOXYLATE AMINOTRANSFERASE 2, MITOCHONDRIAL"/>
    <property type="match status" value="1"/>
</dbReference>
<evidence type="ECO:0000256" key="8">
    <source>
        <dbReference type="RuleBase" id="RU003560"/>
    </source>
</evidence>
<comment type="similarity">
    <text evidence="2 8">Belongs to the class-III pyridoxal-phosphate-dependent aminotransferase family.</text>
</comment>
<comment type="subunit">
    <text evidence="3">Homotetramer.</text>
</comment>
<dbReference type="InterPro" id="IPR015421">
    <property type="entry name" value="PyrdxlP-dep_Trfase_major"/>
</dbReference>
<protein>
    <recommendedName>
        <fullName evidence="4">alanine--glyoxylate transaminase</fullName>
        <ecNumber evidence="4">2.6.1.44</ecNumber>
    </recommendedName>
</protein>
<dbReference type="PIRSF" id="PIRSF000521">
    <property type="entry name" value="Transaminase_4ab_Lys_Orn"/>
    <property type="match status" value="1"/>
</dbReference>
<dbReference type="STRING" id="471852.Tcur_3380"/>
<evidence type="ECO:0000256" key="6">
    <source>
        <dbReference type="ARBA" id="ARBA00022679"/>
    </source>
</evidence>
<keyword evidence="10" id="KW-1185">Reference proteome</keyword>
<dbReference type="InterPro" id="IPR015422">
    <property type="entry name" value="PyrdxlP-dep_Trfase_small"/>
</dbReference>
<evidence type="ECO:0000256" key="4">
    <source>
        <dbReference type="ARBA" id="ARBA00013049"/>
    </source>
</evidence>
<dbReference type="Gene3D" id="3.40.640.10">
    <property type="entry name" value="Type I PLP-dependent aspartate aminotransferase-like (Major domain)"/>
    <property type="match status" value="1"/>
</dbReference>
<dbReference type="GO" id="GO:0030170">
    <property type="term" value="F:pyridoxal phosphate binding"/>
    <property type="evidence" value="ECO:0007669"/>
    <property type="project" value="InterPro"/>
</dbReference>
<dbReference type="FunFam" id="3.40.640.10:FF:000004">
    <property type="entry name" value="Acetylornithine aminotransferase"/>
    <property type="match status" value="1"/>
</dbReference>
<evidence type="ECO:0000256" key="2">
    <source>
        <dbReference type="ARBA" id="ARBA00008954"/>
    </source>
</evidence>
<organism evidence="9 10">
    <name type="scientific">Thermomonospora curvata (strain ATCC 19995 / DSM 43183 / JCM 3096 / KCTC 9072 / NBRC 15933 / NCIMB 10081 / Henssen B9)</name>
    <dbReference type="NCBI Taxonomy" id="471852"/>
    <lineage>
        <taxon>Bacteria</taxon>
        <taxon>Bacillati</taxon>
        <taxon>Actinomycetota</taxon>
        <taxon>Actinomycetes</taxon>
        <taxon>Streptosporangiales</taxon>
        <taxon>Thermomonosporaceae</taxon>
        <taxon>Thermomonospora</taxon>
    </lineage>
</organism>
<dbReference type="EMBL" id="CP001738">
    <property type="protein sequence ID" value="ACY98918.1"/>
    <property type="molecule type" value="Genomic_DNA"/>
</dbReference>
<evidence type="ECO:0000256" key="7">
    <source>
        <dbReference type="ARBA" id="ARBA00022898"/>
    </source>
</evidence>
<dbReference type="InterPro" id="IPR015424">
    <property type="entry name" value="PyrdxlP-dep_Trfase"/>
</dbReference>
<accession>D1AAX5</accession>
<evidence type="ECO:0000313" key="10">
    <source>
        <dbReference type="Proteomes" id="UP000001918"/>
    </source>
</evidence>
<dbReference type="AlphaFoldDB" id="D1AAX5"/>
<evidence type="ECO:0000313" key="9">
    <source>
        <dbReference type="EMBL" id="ACY98918.1"/>
    </source>
</evidence>
<dbReference type="SUPFAM" id="SSF53383">
    <property type="entry name" value="PLP-dependent transferases"/>
    <property type="match status" value="1"/>
</dbReference>
<comment type="cofactor">
    <cofactor evidence="1">
        <name>pyridoxal 5'-phosphate</name>
        <dbReference type="ChEBI" id="CHEBI:597326"/>
    </cofactor>
</comment>
<evidence type="ECO:0000256" key="3">
    <source>
        <dbReference type="ARBA" id="ARBA00011881"/>
    </source>
</evidence>
<reference evidence="9 10" key="1">
    <citation type="journal article" date="2011" name="Stand. Genomic Sci.">
        <title>Complete genome sequence of Thermomonospora curvata type strain (B9).</title>
        <authorList>
            <person name="Chertkov O."/>
            <person name="Sikorski J."/>
            <person name="Nolan M."/>
            <person name="Lapidus A."/>
            <person name="Lucas S."/>
            <person name="Del Rio T.G."/>
            <person name="Tice H."/>
            <person name="Cheng J.F."/>
            <person name="Goodwin L."/>
            <person name="Pitluck S."/>
            <person name="Liolios K."/>
            <person name="Ivanova N."/>
            <person name="Mavromatis K."/>
            <person name="Mikhailova N."/>
            <person name="Ovchinnikova G."/>
            <person name="Pati A."/>
            <person name="Chen A."/>
            <person name="Palaniappan K."/>
            <person name="Djao O.D."/>
            <person name="Land M."/>
            <person name="Hauser L."/>
            <person name="Chang Y.J."/>
            <person name="Jeffries C.D."/>
            <person name="Brettin T."/>
            <person name="Han C."/>
            <person name="Detter J.C."/>
            <person name="Rohde M."/>
            <person name="Goker M."/>
            <person name="Woyke T."/>
            <person name="Bristow J."/>
            <person name="Eisen J.A."/>
            <person name="Markowitz V."/>
            <person name="Hugenholtz P."/>
            <person name="Klenk H.P."/>
            <person name="Kyrpides N.C."/>
        </authorList>
    </citation>
    <scope>NUCLEOTIDE SEQUENCE [LARGE SCALE GENOMIC DNA]</scope>
    <source>
        <strain evidence="10">ATCC 19995 / DSM 43183 / JCM 3096 / KCTC 9072 / NBRC 15933 / NCIMB 10081 / Henssen B9</strain>
    </source>
</reference>
<proteinExistence type="inferred from homology"/>
<dbReference type="OrthoDB" id="3699548at2"/>
<dbReference type="CDD" id="cd00610">
    <property type="entry name" value="OAT_like"/>
    <property type="match status" value="1"/>
</dbReference>
<dbReference type="RefSeq" id="WP_012853702.1">
    <property type="nucleotide sequence ID" value="NC_013510.1"/>
</dbReference>
<dbReference type="eggNOG" id="COG0160">
    <property type="taxonomic scope" value="Bacteria"/>
</dbReference>
<dbReference type="EC" id="2.6.1.44" evidence="4"/>
<keyword evidence="6 9" id="KW-0808">Transferase</keyword>
<evidence type="ECO:0000256" key="5">
    <source>
        <dbReference type="ARBA" id="ARBA00022576"/>
    </source>
</evidence>
<keyword evidence="7 8" id="KW-0663">Pyridoxal phosphate</keyword>
<dbReference type="PANTHER" id="PTHR45688">
    <property type="match status" value="1"/>
</dbReference>
<sequence length="431" mass="45902">MSDLLARHRAVMPNWMALYYERPIEIVSGKGVRVTDAEGNTYLDFFAGIITNILGYDVEEVRQAVERQLATGVVHTSTAYLLRGQVELAEKIVALSGIKDAKVFFVNSGTEANETALLLATYARKSNQVLAMRQSYHGRSFGAIGVTANRSWKNNAYTPLTVHFLHGGDRHLPQFAHLSDADFIKVCTEDLRHVLATATGGDVAALIAEPIQGVGGFTMPPDGLYAAYKEVLDEYGALFISDEVQTGWGRTGQSFFGIHNHGVTPDIMTFAKGLGNGFAVGGVVARGDLMDAPHATGLSTFGGNPIAMAAANATLDYILDHDLQSNAARQGALLLDGLKEAAPRLPVVGAVRGKGLMFAVELVEPGTGEPSPPLAAAVMEETRKRGLLVGKGGLYGNVIRMAPPLTITEEDAREGLGILIDSLEAVSEAAK</sequence>
<dbReference type="Gene3D" id="3.90.1150.10">
    <property type="entry name" value="Aspartate Aminotransferase, domain 1"/>
    <property type="match status" value="1"/>
</dbReference>
<dbReference type="HOGENOM" id="CLU_016922_10_0_11"/>
<keyword evidence="5 9" id="KW-0032">Aminotransferase</keyword>
<evidence type="ECO:0000256" key="1">
    <source>
        <dbReference type="ARBA" id="ARBA00001933"/>
    </source>
</evidence>
<dbReference type="Proteomes" id="UP000001918">
    <property type="component" value="Chromosome"/>
</dbReference>
<dbReference type="KEGG" id="tcu:Tcur_3380"/>
<dbReference type="InterPro" id="IPR005814">
    <property type="entry name" value="Aminotrans_3"/>
</dbReference>
<dbReference type="GO" id="GO:0008453">
    <property type="term" value="F:alanine-glyoxylate transaminase activity"/>
    <property type="evidence" value="ECO:0007669"/>
    <property type="project" value="UniProtKB-EC"/>
</dbReference>
<name>D1AAX5_THECD</name>
<dbReference type="Pfam" id="PF00202">
    <property type="entry name" value="Aminotran_3"/>
    <property type="match status" value="1"/>
</dbReference>